<evidence type="ECO:0000256" key="6">
    <source>
        <dbReference type="ARBA" id="ARBA00022692"/>
    </source>
</evidence>
<sequence length="1241" mass="138455">MMVAEVDRRRIWTRLREQVGAKRNGRKWSKMMWEIEVATRRTARGQVRTDAKPLQSPLFKDPNLPSELRETHGYNLSKLPRNSSFGRVRNRCIYTGRPRSVYELFRVSRIVFPGLASRIVFRGLASRGSFDGCQESVLVENQPLCRLQLPGLQESYLTILAIDFSFCTGSHVNTLCLESEKRGLLIFKQHLKDPSERLSSWETEHDCCNYWAGVVCDNTTGHVLELHLQNQILGVDGFGNDNSTLGGEINPSLLSLKQLRYLDLSRNDFEGIPIPSFIGSLASLEYLNLSKARFGGMIPRQLGNVSTLRFLSLGGNYDLDVKGGDLQWLPLLPRLEHLDLSSVDLINVPDWLQVINKLPSLVELHLVGCRLPNIPPLNSVNFTSLVVLDLSDNFFFSAMPRWIFSLSNLISLDLSSCTVVGIPEGSWNLTSLVTLDVSYNQLKSLPASLFRMSSLVRLNLDYAFEAPFPVVLIPNMTSLRYLDLSHNFLKCSVPSWLYSFTQLEYLDMSDNELQGGMSHEIGNFTSIVTLDLSYNKLEGELPNTIGNLASLVTLDLSKNKLGGRLPNLIGNLCNLSFIDISNNKIGGELFKSSSKCSSYALETLFLQENQLSGEIPDELGQFENVRELNLENNLVGGPIPKSIGRLKYLETLSLSGNQLNGTLPESLGHLSKLSVLDMHNNLLEGMVSEVHFTNLVNLTMFRATGNRLTLKVSPDWIPPFQLQQLELASWHLGPKFPAWLKSQKSLDTLDISNTGISDRIPSWLWNMSSTLHFLNISHNQIYGEIAYIGMLSGRDQIYLNSNHLNGSLPHLSSTSSILELDLSNNSFFGGISDFLCVNVTTFSTVLHLGENLLSGEIPDCWMSWPSLRVLELGNNNFTGNIPSSMGQLISLASLHLRNNHLSGEITWSLQNCTDLVVLDLCENEFTGTIPTWMGESLSSLRILTLRSNKMKGVIPPELCCLVYLQVLDLAQNNFSGAIPRCINNFAAMAVKLNSSGPIYYTTSRGFSIYGYMENELLMMKGNMYRYDKILSLVAIMDLSDNNFTGRIPEELTSLVGLISLNMSRNHLSGLIPKKIGSMGLLGALDLSRNQLYGEIPPSISGLTFLSYLDVSFNNLSGRIPSSTQLQGFNASSFVGNKLCGLPLTKNCSVDHGETTPGTDNEGDDTGDGSGVDWFYVLMAIGFAADMVIVVRLQQWLMDRVIRFRRGKEMGWFQMFQWQTICMPDVSDSIQRDLLVLNTVVM</sequence>
<dbReference type="EMBL" id="WJXA01000010">
    <property type="protein sequence ID" value="KAF7129848.1"/>
    <property type="molecule type" value="Genomic_DNA"/>
</dbReference>
<evidence type="ECO:0000256" key="4">
    <source>
        <dbReference type="ARBA" id="ARBA00022475"/>
    </source>
</evidence>
<evidence type="ECO:0000313" key="18">
    <source>
        <dbReference type="Proteomes" id="UP000626092"/>
    </source>
</evidence>
<dbReference type="Pfam" id="PF08263">
    <property type="entry name" value="LRRNT_2"/>
    <property type="match status" value="1"/>
</dbReference>
<dbReference type="AlphaFoldDB" id="A0A834GGM1"/>
<keyword evidence="7" id="KW-0732">Signal</keyword>
<dbReference type="Gene3D" id="1.10.287.1480">
    <property type="match status" value="1"/>
</dbReference>
<evidence type="ECO:0000256" key="13">
    <source>
        <dbReference type="ARBA" id="ARBA00023180"/>
    </source>
</evidence>
<feature type="domain" description="Disease resistance R13L4/SHOC-2-like LRR" evidence="16">
    <location>
        <begin position="366"/>
        <end position="486"/>
    </location>
</feature>
<comment type="similarity">
    <text evidence="3">Belongs to the RLP family.</text>
</comment>
<dbReference type="GO" id="GO:0006412">
    <property type="term" value="P:translation"/>
    <property type="evidence" value="ECO:0007669"/>
    <property type="project" value="InterPro"/>
</dbReference>
<keyword evidence="18" id="KW-1185">Reference proteome</keyword>
<feature type="domain" description="Leucine-rich repeat-containing N-terminal plant-type" evidence="15">
    <location>
        <begin position="178"/>
        <end position="217"/>
    </location>
</feature>
<dbReference type="InterPro" id="IPR032675">
    <property type="entry name" value="LRR_dom_sf"/>
</dbReference>
<dbReference type="InterPro" id="IPR001209">
    <property type="entry name" value="Ribosomal_uS14"/>
</dbReference>
<evidence type="ECO:0000256" key="5">
    <source>
        <dbReference type="ARBA" id="ARBA00022614"/>
    </source>
</evidence>
<dbReference type="InterPro" id="IPR055414">
    <property type="entry name" value="LRR_R13L4/SHOC2-like"/>
</dbReference>
<dbReference type="PANTHER" id="PTHR48063">
    <property type="entry name" value="LRR RECEPTOR-LIKE KINASE"/>
    <property type="match status" value="1"/>
</dbReference>
<accession>A0A834GGM1</accession>
<feature type="domain" description="Disease resistance R13L4/SHOC-2-like LRR" evidence="16">
    <location>
        <begin position="601"/>
        <end position="756"/>
    </location>
</feature>
<evidence type="ECO:0008006" key="19">
    <source>
        <dbReference type="Google" id="ProtNLM"/>
    </source>
</evidence>
<dbReference type="SMART" id="SM00369">
    <property type="entry name" value="LRR_TYP"/>
    <property type="match status" value="11"/>
</dbReference>
<keyword evidence="8" id="KW-0677">Repeat</keyword>
<evidence type="ECO:0000256" key="8">
    <source>
        <dbReference type="ARBA" id="ARBA00022737"/>
    </source>
</evidence>
<name>A0A834GGM1_RHOSS</name>
<dbReference type="Pfam" id="PF00253">
    <property type="entry name" value="Ribosomal_S14"/>
    <property type="match status" value="1"/>
</dbReference>
<dbReference type="OrthoDB" id="1600340at2759"/>
<dbReference type="InterPro" id="IPR013210">
    <property type="entry name" value="LRR_N_plant-typ"/>
</dbReference>
<protein>
    <recommendedName>
        <fullName evidence="19">Leucine-rich repeat-containing N-terminal plant-type domain-containing protein</fullName>
    </recommendedName>
</protein>
<dbReference type="Pfam" id="PF23598">
    <property type="entry name" value="LRR_14"/>
    <property type="match status" value="2"/>
</dbReference>
<dbReference type="SUPFAM" id="SSF52047">
    <property type="entry name" value="RNI-like"/>
    <property type="match status" value="1"/>
</dbReference>
<dbReference type="GO" id="GO:0003735">
    <property type="term" value="F:structural constituent of ribosome"/>
    <property type="evidence" value="ECO:0007669"/>
    <property type="project" value="InterPro"/>
</dbReference>
<keyword evidence="12" id="KW-0675">Receptor</keyword>
<dbReference type="FunFam" id="3.80.10.10:FF:001347">
    <property type="entry name" value="LRR receptor-like serine/threonine-protein kinase GSO2"/>
    <property type="match status" value="1"/>
</dbReference>
<dbReference type="SMART" id="SM00365">
    <property type="entry name" value="LRR_SD22"/>
    <property type="match status" value="6"/>
</dbReference>
<dbReference type="GO" id="GO:0005840">
    <property type="term" value="C:ribosome"/>
    <property type="evidence" value="ECO:0007669"/>
    <property type="project" value="UniProtKB-KW"/>
</dbReference>
<dbReference type="Gene3D" id="3.80.10.10">
    <property type="entry name" value="Ribonuclease Inhibitor"/>
    <property type="match status" value="4"/>
</dbReference>
<evidence type="ECO:0000256" key="2">
    <source>
        <dbReference type="ARBA" id="ARBA00009083"/>
    </source>
</evidence>
<keyword evidence="13" id="KW-0325">Glycoprotein</keyword>
<dbReference type="FunFam" id="3.80.10.10:FF:000299">
    <property type="entry name" value="Piriformospora indica-insensitive protein 2"/>
    <property type="match status" value="1"/>
</dbReference>
<evidence type="ECO:0000256" key="3">
    <source>
        <dbReference type="ARBA" id="ARBA00009592"/>
    </source>
</evidence>
<comment type="similarity">
    <text evidence="2">Belongs to the universal ribosomal protein uS14 family.</text>
</comment>
<dbReference type="InterPro" id="IPR003591">
    <property type="entry name" value="Leu-rich_rpt_typical-subtyp"/>
</dbReference>
<evidence type="ECO:0000256" key="12">
    <source>
        <dbReference type="ARBA" id="ARBA00023170"/>
    </source>
</evidence>
<evidence type="ECO:0000256" key="11">
    <source>
        <dbReference type="ARBA" id="ARBA00023136"/>
    </source>
</evidence>
<dbReference type="GO" id="GO:0006952">
    <property type="term" value="P:defense response"/>
    <property type="evidence" value="ECO:0007669"/>
    <property type="project" value="UniProtKB-ARBA"/>
</dbReference>
<dbReference type="InterPro" id="IPR001611">
    <property type="entry name" value="Leu-rich_rpt"/>
</dbReference>
<dbReference type="PROSITE" id="PS51450">
    <property type="entry name" value="LRR"/>
    <property type="match status" value="1"/>
</dbReference>
<dbReference type="Proteomes" id="UP000626092">
    <property type="component" value="Unassembled WGS sequence"/>
</dbReference>
<comment type="subcellular location">
    <subcellularLocation>
        <location evidence="1">Cell membrane</location>
        <topology evidence="1">Single-pass type I membrane protein</topology>
    </subcellularLocation>
</comment>
<comment type="caution">
    <text evidence="17">The sequence shown here is derived from an EMBL/GenBank/DDBJ whole genome shotgun (WGS) entry which is preliminary data.</text>
</comment>
<dbReference type="SUPFAM" id="SSF52058">
    <property type="entry name" value="L domain-like"/>
    <property type="match status" value="2"/>
</dbReference>
<dbReference type="GO" id="GO:1990904">
    <property type="term" value="C:ribonucleoprotein complex"/>
    <property type="evidence" value="ECO:0007669"/>
    <property type="project" value="UniProtKB-KW"/>
</dbReference>
<proteinExistence type="inferred from homology"/>
<dbReference type="SUPFAM" id="SSF57716">
    <property type="entry name" value="Glucocorticoid receptor-like (DNA-binding domain)"/>
    <property type="match status" value="1"/>
</dbReference>
<keyword evidence="4" id="KW-1003">Cell membrane</keyword>
<keyword evidence="6" id="KW-0812">Transmembrane</keyword>
<keyword evidence="10" id="KW-1133">Transmembrane helix</keyword>
<dbReference type="PANTHER" id="PTHR48063:SF112">
    <property type="entry name" value="RECEPTOR LIKE PROTEIN 30-LIKE"/>
    <property type="match status" value="1"/>
</dbReference>
<evidence type="ECO:0000256" key="9">
    <source>
        <dbReference type="ARBA" id="ARBA00022980"/>
    </source>
</evidence>
<dbReference type="Pfam" id="PF13855">
    <property type="entry name" value="LRR_8"/>
    <property type="match status" value="1"/>
</dbReference>
<dbReference type="InterPro" id="IPR046956">
    <property type="entry name" value="RLP23-like"/>
</dbReference>
<evidence type="ECO:0000259" key="15">
    <source>
        <dbReference type="Pfam" id="PF08263"/>
    </source>
</evidence>
<keyword evidence="11" id="KW-0472">Membrane</keyword>
<evidence type="ECO:0000256" key="7">
    <source>
        <dbReference type="ARBA" id="ARBA00022729"/>
    </source>
</evidence>
<dbReference type="FunFam" id="3.80.10.10:FF:000095">
    <property type="entry name" value="LRR receptor-like serine/threonine-protein kinase GSO1"/>
    <property type="match status" value="1"/>
</dbReference>
<evidence type="ECO:0000256" key="10">
    <source>
        <dbReference type="ARBA" id="ARBA00022989"/>
    </source>
</evidence>
<keyword evidence="5" id="KW-0433">Leucine-rich repeat</keyword>
<dbReference type="GO" id="GO:0051707">
    <property type="term" value="P:response to other organism"/>
    <property type="evidence" value="ECO:0007669"/>
    <property type="project" value="UniProtKB-ARBA"/>
</dbReference>
<dbReference type="FunFam" id="3.80.10.10:FF:000111">
    <property type="entry name" value="LRR receptor-like serine/threonine-protein kinase ERECTA"/>
    <property type="match status" value="1"/>
</dbReference>
<evidence type="ECO:0000313" key="17">
    <source>
        <dbReference type="EMBL" id="KAF7129848.1"/>
    </source>
</evidence>
<dbReference type="FunFam" id="3.80.10.10:FF:000041">
    <property type="entry name" value="LRR receptor-like serine/threonine-protein kinase ERECTA"/>
    <property type="match status" value="1"/>
</dbReference>
<keyword evidence="9" id="KW-0689">Ribosomal protein</keyword>
<organism evidence="17 18">
    <name type="scientific">Rhododendron simsii</name>
    <name type="common">Sims's rhododendron</name>
    <dbReference type="NCBI Taxonomy" id="118357"/>
    <lineage>
        <taxon>Eukaryota</taxon>
        <taxon>Viridiplantae</taxon>
        <taxon>Streptophyta</taxon>
        <taxon>Embryophyta</taxon>
        <taxon>Tracheophyta</taxon>
        <taxon>Spermatophyta</taxon>
        <taxon>Magnoliopsida</taxon>
        <taxon>eudicotyledons</taxon>
        <taxon>Gunneridae</taxon>
        <taxon>Pentapetalae</taxon>
        <taxon>asterids</taxon>
        <taxon>Ericales</taxon>
        <taxon>Ericaceae</taxon>
        <taxon>Ericoideae</taxon>
        <taxon>Rhodoreae</taxon>
        <taxon>Rhododendron</taxon>
    </lineage>
</organism>
<keyword evidence="14" id="KW-0687">Ribonucleoprotein</keyword>
<reference evidence="17" key="1">
    <citation type="submission" date="2019-11" db="EMBL/GenBank/DDBJ databases">
        <authorList>
            <person name="Liu Y."/>
            <person name="Hou J."/>
            <person name="Li T.-Q."/>
            <person name="Guan C.-H."/>
            <person name="Wu X."/>
            <person name="Wu H.-Z."/>
            <person name="Ling F."/>
            <person name="Zhang R."/>
            <person name="Shi X.-G."/>
            <person name="Ren J.-P."/>
            <person name="Chen E.-F."/>
            <person name="Sun J.-M."/>
        </authorList>
    </citation>
    <scope>NUCLEOTIDE SEQUENCE</scope>
    <source>
        <strain evidence="17">Adult_tree_wgs_1</strain>
        <tissue evidence="17">Leaves</tissue>
    </source>
</reference>
<dbReference type="Pfam" id="PF00560">
    <property type="entry name" value="LRR_1"/>
    <property type="match status" value="10"/>
</dbReference>
<dbReference type="GO" id="GO:0005886">
    <property type="term" value="C:plasma membrane"/>
    <property type="evidence" value="ECO:0007669"/>
    <property type="project" value="UniProtKB-SubCell"/>
</dbReference>
<evidence type="ECO:0000259" key="16">
    <source>
        <dbReference type="Pfam" id="PF23598"/>
    </source>
</evidence>
<gene>
    <name evidence="17" type="ORF">RHSIM_Rhsim10G0009600</name>
</gene>
<evidence type="ECO:0000256" key="14">
    <source>
        <dbReference type="ARBA" id="ARBA00023274"/>
    </source>
</evidence>
<evidence type="ECO:0000256" key="1">
    <source>
        <dbReference type="ARBA" id="ARBA00004251"/>
    </source>
</evidence>